<dbReference type="EMBL" id="JAAAIP010000245">
    <property type="protein sequence ID" value="KAG0321420.1"/>
    <property type="molecule type" value="Genomic_DNA"/>
</dbReference>
<evidence type="ECO:0000256" key="2">
    <source>
        <dbReference type="ARBA" id="ARBA00022679"/>
    </source>
</evidence>
<dbReference type="PANTHER" id="PTHR43861">
    <property type="entry name" value="TRANS-ACONITATE 2-METHYLTRANSFERASE-RELATED"/>
    <property type="match status" value="1"/>
</dbReference>
<protein>
    <recommendedName>
        <fullName evidence="3">Methyltransferase domain-containing protein</fullName>
    </recommendedName>
</protein>
<proteinExistence type="predicted"/>
<dbReference type="SUPFAM" id="SSF53335">
    <property type="entry name" value="S-adenosyl-L-methionine-dependent methyltransferases"/>
    <property type="match status" value="1"/>
</dbReference>
<dbReference type="GO" id="GO:0008168">
    <property type="term" value="F:methyltransferase activity"/>
    <property type="evidence" value="ECO:0007669"/>
    <property type="project" value="UniProtKB-KW"/>
</dbReference>
<organism evidence="4 5">
    <name type="scientific">Dissophora globulifera</name>
    <dbReference type="NCBI Taxonomy" id="979702"/>
    <lineage>
        <taxon>Eukaryota</taxon>
        <taxon>Fungi</taxon>
        <taxon>Fungi incertae sedis</taxon>
        <taxon>Mucoromycota</taxon>
        <taxon>Mortierellomycotina</taxon>
        <taxon>Mortierellomycetes</taxon>
        <taxon>Mortierellales</taxon>
        <taxon>Mortierellaceae</taxon>
        <taxon>Dissophora</taxon>
    </lineage>
</organism>
<dbReference type="Pfam" id="PF13649">
    <property type="entry name" value="Methyltransf_25"/>
    <property type="match status" value="1"/>
</dbReference>
<comment type="caution">
    <text evidence="4">The sequence shown here is derived from an EMBL/GenBank/DDBJ whole genome shotgun (WGS) entry which is preliminary data.</text>
</comment>
<name>A0A9P6UVQ4_9FUNG</name>
<evidence type="ECO:0000313" key="5">
    <source>
        <dbReference type="Proteomes" id="UP000738325"/>
    </source>
</evidence>
<keyword evidence="1" id="KW-0489">Methyltransferase</keyword>
<dbReference type="InterPro" id="IPR029063">
    <property type="entry name" value="SAM-dependent_MTases_sf"/>
</dbReference>
<evidence type="ECO:0000259" key="3">
    <source>
        <dbReference type="Pfam" id="PF13649"/>
    </source>
</evidence>
<reference evidence="4" key="1">
    <citation type="journal article" date="2020" name="Fungal Divers.">
        <title>Resolving the Mortierellaceae phylogeny through synthesis of multi-gene phylogenetics and phylogenomics.</title>
        <authorList>
            <person name="Vandepol N."/>
            <person name="Liber J."/>
            <person name="Desiro A."/>
            <person name="Na H."/>
            <person name="Kennedy M."/>
            <person name="Barry K."/>
            <person name="Grigoriev I.V."/>
            <person name="Miller A.N."/>
            <person name="O'Donnell K."/>
            <person name="Stajich J.E."/>
            <person name="Bonito G."/>
        </authorList>
    </citation>
    <scope>NUCLEOTIDE SEQUENCE</scope>
    <source>
        <strain evidence="4">REB-010B</strain>
    </source>
</reference>
<dbReference type="Gene3D" id="3.40.50.150">
    <property type="entry name" value="Vaccinia Virus protein VP39"/>
    <property type="match status" value="1"/>
</dbReference>
<keyword evidence="5" id="KW-1185">Reference proteome</keyword>
<dbReference type="Proteomes" id="UP000738325">
    <property type="component" value="Unassembled WGS sequence"/>
</dbReference>
<gene>
    <name evidence="4" type="ORF">BGZ99_003932</name>
</gene>
<dbReference type="GO" id="GO:0032259">
    <property type="term" value="P:methylation"/>
    <property type="evidence" value="ECO:0007669"/>
    <property type="project" value="UniProtKB-KW"/>
</dbReference>
<dbReference type="AlphaFoldDB" id="A0A9P6UVQ4"/>
<evidence type="ECO:0000313" key="4">
    <source>
        <dbReference type="EMBL" id="KAG0321420.1"/>
    </source>
</evidence>
<sequence length="303" mass="33948">MSMTSSASNNFIAAHERNRASWNEATVAHNSHKIDQHLFFRNRGSTLYPEEKQLLGDLTGLKVCHLQCNSGQDTLSLVTKLNAHNPVGVDISDNAIAFATQLAKDAGITATFVRMDVFDYFDTTEPEQFDVVFASYGAINWLSSMKRYTAGVHKILKPGGQYCLVEFHPTYFIFNEDLVHTYPYSSAGSELNEPLGVGDYVALSATDDQTEVMPNLKYSKGIQDFKNPNPSTEFSWGLADVVGSLAETKLIITHFKEYSYSNFFKMYKTNMTPEKIEEGTRWHFTGPMLPLMYSVTATKPSHS</sequence>
<keyword evidence="2" id="KW-0808">Transferase</keyword>
<dbReference type="OrthoDB" id="540004at2759"/>
<feature type="domain" description="Methyltransferase" evidence="3">
    <location>
        <begin position="64"/>
        <end position="160"/>
    </location>
</feature>
<dbReference type="InterPro" id="IPR041698">
    <property type="entry name" value="Methyltransf_25"/>
</dbReference>
<dbReference type="CDD" id="cd02440">
    <property type="entry name" value="AdoMet_MTases"/>
    <property type="match status" value="1"/>
</dbReference>
<dbReference type="PANTHER" id="PTHR43861:SF1">
    <property type="entry name" value="TRANS-ACONITATE 2-METHYLTRANSFERASE"/>
    <property type="match status" value="1"/>
</dbReference>
<accession>A0A9P6UVQ4</accession>
<evidence type="ECO:0000256" key="1">
    <source>
        <dbReference type="ARBA" id="ARBA00022603"/>
    </source>
</evidence>